<dbReference type="KEGG" id="pvd:CFBP1590__5010"/>
<organism evidence="1 2">
    <name type="scientific">Pseudomonas viridiflava</name>
    <name type="common">Phytomonas viridiflava</name>
    <dbReference type="NCBI Taxonomy" id="33069"/>
    <lineage>
        <taxon>Bacteria</taxon>
        <taxon>Pseudomonadati</taxon>
        <taxon>Pseudomonadota</taxon>
        <taxon>Gammaproteobacteria</taxon>
        <taxon>Pseudomonadales</taxon>
        <taxon>Pseudomonadaceae</taxon>
        <taxon>Pseudomonas</taxon>
    </lineage>
</organism>
<name>A0A1Y6JRM0_PSEVI</name>
<sequence>MPVVPEAAENLTVLRVADRRPAVQYHGVSKASLLAPMLCISNRVGV</sequence>
<proteinExistence type="predicted"/>
<evidence type="ECO:0000313" key="2">
    <source>
        <dbReference type="Proteomes" id="UP000196842"/>
    </source>
</evidence>
<reference evidence="1 2" key="1">
    <citation type="submission" date="2017-05" db="EMBL/GenBank/DDBJ databases">
        <authorList>
            <person name="Song R."/>
            <person name="Chenine A.L."/>
            <person name="Ruprecht R.M."/>
        </authorList>
    </citation>
    <scope>NUCLEOTIDE SEQUENCE [LARGE SCALE GENOMIC DNA]</scope>
    <source>
        <strain evidence="1 2">CFBP 1590</strain>
    </source>
</reference>
<accession>A0A1Y6JRM0</accession>
<protein>
    <submittedName>
        <fullName evidence="1">Uncharacterized protein</fullName>
    </submittedName>
</protein>
<evidence type="ECO:0000313" key="1">
    <source>
        <dbReference type="EMBL" id="SMS12596.1"/>
    </source>
</evidence>
<dbReference type="Proteomes" id="UP000196842">
    <property type="component" value="Chromosome I"/>
</dbReference>
<dbReference type="AlphaFoldDB" id="A0A1Y6JRM0"/>
<dbReference type="EMBL" id="LT855380">
    <property type="protein sequence ID" value="SMS12596.1"/>
    <property type="molecule type" value="Genomic_DNA"/>
</dbReference>
<gene>
    <name evidence="1" type="ORF">CFBP1590__5010</name>
</gene>